<dbReference type="InterPro" id="IPR018765">
    <property type="entry name" value="DUF2341"/>
</dbReference>
<keyword evidence="3 7" id="KW-0812">Transmembrane</keyword>
<feature type="chain" id="PRO_5002803273" evidence="8">
    <location>
        <begin position="31"/>
        <end position="634"/>
    </location>
</feature>
<evidence type="ECO:0000256" key="1">
    <source>
        <dbReference type="ARBA" id="ARBA00004651"/>
    </source>
</evidence>
<evidence type="ECO:0000256" key="2">
    <source>
        <dbReference type="ARBA" id="ARBA00022475"/>
    </source>
</evidence>
<evidence type="ECO:0000256" key="8">
    <source>
        <dbReference type="SAM" id="SignalP"/>
    </source>
</evidence>
<evidence type="ECO:0000313" key="11">
    <source>
        <dbReference type="EMBL" id="EDY17419.1"/>
    </source>
</evidence>
<protein>
    <submittedName>
        <fullName evidence="11">MotA/TolQ/ExbB proton channel</fullName>
    </submittedName>
</protein>
<dbReference type="InterPro" id="IPR013320">
    <property type="entry name" value="ConA-like_dom_sf"/>
</dbReference>
<dbReference type="EMBL" id="ABVL01000020">
    <property type="protein sequence ID" value="EDY17419.1"/>
    <property type="molecule type" value="Genomic_DNA"/>
</dbReference>
<dbReference type="Gene3D" id="2.60.120.200">
    <property type="match status" value="1"/>
</dbReference>
<dbReference type="InterPro" id="IPR002898">
    <property type="entry name" value="MotA_ExbB_proton_chnl"/>
</dbReference>
<dbReference type="Pfam" id="PF01618">
    <property type="entry name" value="MotA_ExbB"/>
    <property type="match status" value="1"/>
</dbReference>
<feature type="transmembrane region" description="Helical" evidence="7">
    <location>
        <begin position="525"/>
        <end position="553"/>
    </location>
</feature>
<sequence>MPTTESPAKARFLKLLFLSLLGLFSISASAHAWWNPEWTIRKKITIDPAAAGLNTGDAPVTAVVLIRLSENNFQFNSVRDDASDIRFVAADDKTPLSFHIERFDSMLNEAYVWVKVPDLKGGTPFTFWLYYGNASQNTLRVEESKATYDTDTVLVYHFAEKNTPPKDSTGNANNAATNGTAVDGSLISGGQRFSGKNSVTLPKSPSLAWSEGQVLTWSAWVKPAVLAANAAIFSRHDNGNGLVIGLNNGIPYVEVTGAGGTQRSPDGQPIAAGAWHHIAVVATAADIKVYLDGESYATLAAKIPALNSQSLLGRDGQPGSTEEGELGFAGDLDELEISKVARAPGFFKLAVITQAGGDKAAKALNLGPDEASGKGSENELTKHLSLISDISKSLTPDGWAVIFLCSVLALIGGAVAVLKLMYLGRISKATKAFLPQWEELASNLHVLDHGSEESINSMGGKASPNQQKLLRQSPLYHLYQIGSSEIQDRVSSEEFCGLSGRSMQAIKATLDGGVVRETQKLNSSLVFLTIGIAGGPYLGLLGTVIGVMITFAVIAKSGQVEVNSIAPGIAGALLATVAGLAVAIPSLFAYSYISTRIKDAISDMHVFIDEFVAKVAEFYPEEHGDYEESSISEH</sequence>
<keyword evidence="5 7" id="KW-0472">Membrane</keyword>
<proteinExistence type="inferred from homology"/>
<evidence type="ECO:0000256" key="6">
    <source>
        <dbReference type="RuleBase" id="RU004057"/>
    </source>
</evidence>
<organism evidence="11 12">
    <name type="scientific">Chthoniobacter flavus Ellin428</name>
    <dbReference type="NCBI Taxonomy" id="497964"/>
    <lineage>
        <taxon>Bacteria</taxon>
        <taxon>Pseudomonadati</taxon>
        <taxon>Verrucomicrobiota</taxon>
        <taxon>Spartobacteria</taxon>
        <taxon>Chthoniobacterales</taxon>
        <taxon>Chthoniobacteraceae</taxon>
        <taxon>Chthoniobacter</taxon>
    </lineage>
</organism>
<evidence type="ECO:0000313" key="12">
    <source>
        <dbReference type="Proteomes" id="UP000005824"/>
    </source>
</evidence>
<feature type="transmembrane region" description="Helical" evidence="7">
    <location>
        <begin position="565"/>
        <end position="590"/>
    </location>
</feature>
<reference evidence="11 12" key="1">
    <citation type="journal article" date="2011" name="J. Bacteriol.">
        <title>Genome sequence of Chthoniobacter flavus Ellin428, an aerobic heterotrophic soil bacterium.</title>
        <authorList>
            <person name="Kant R."/>
            <person name="van Passel M.W."/>
            <person name="Palva A."/>
            <person name="Lucas S."/>
            <person name="Lapidus A."/>
            <person name="Glavina Del Rio T."/>
            <person name="Dalin E."/>
            <person name="Tice H."/>
            <person name="Bruce D."/>
            <person name="Goodwin L."/>
            <person name="Pitluck S."/>
            <person name="Larimer F.W."/>
            <person name="Land M.L."/>
            <person name="Hauser L."/>
            <person name="Sangwan P."/>
            <person name="de Vos W.M."/>
            <person name="Janssen P.H."/>
            <person name="Smidt H."/>
        </authorList>
    </citation>
    <scope>NUCLEOTIDE SEQUENCE [LARGE SCALE GENOMIC DNA]</scope>
    <source>
        <strain evidence="11 12">Ellin428</strain>
    </source>
</reference>
<dbReference type="Pfam" id="PF13385">
    <property type="entry name" value="Laminin_G_3"/>
    <property type="match status" value="1"/>
</dbReference>
<evidence type="ECO:0000256" key="7">
    <source>
        <dbReference type="SAM" id="Phobius"/>
    </source>
</evidence>
<dbReference type="STRING" id="497964.CfE428DRAFT_5105"/>
<keyword evidence="6" id="KW-0653">Protein transport</keyword>
<dbReference type="Pfam" id="PF10102">
    <property type="entry name" value="DUF2341"/>
    <property type="match status" value="1"/>
</dbReference>
<evidence type="ECO:0000256" key="5">
    <source>
        <dbReference type="ARBA" id="ARBA00023136"/>
    </source>
</evidence>
<dbReference type="Proteomes" id="UP000005824">
    <property type="component" value="Unassembled WGS sequence"/>
</dbReference>
<keyword evidence="12" id="KW-1185">Reference proteome</keyword>
<keyword evidence="4 7" id="KW-1133">Transmembrane helix</keyword>
<evidence type="ECO:0000256" key="3">
    <source>
        <dbReference type="ARBA" id="ARBA00022692"/>
    </source>
</evidence>
<keyword evidence="6" id="KW-0813">Transport</keyword>
<dbReference type="PANTHER" id="PTHR30625:SF3">
    <property type="entry name" value="TOL-PAL SYSTEM PROTEIN TOLQ"/>
    <property type="match status" value="1"/>
</dbReference>
<dbReference type="GO" id="GO:0017038">
    <property type="term" value="P:protein import"/>
    <property type="evidence" value="ECO:0007669"/>
    <property type="project" value="TreeGrafter"/>
</dbReference>
<keyword evidence="8" id="KW-0732">Signal</keyword>
<name>B4D865_9BACT</name>
<evidence type="ECO:0000256" key="4">
    <source>
        <dbReference type="ARBA" id="ARBA00022989"/>
    </source>
</evidence>
<dbReference type="InParanoid" id="B4D865"/>
<keyword evidence="2" id="KW-1003">Cell membrane</keyword>
<comment type="caution">
    <text evidence="11">The sequence shown here is derived from an EMBL/GenBank/DDBJ whole genome shotgun (WGS) entry which is preliminary data.</text>
</comment>
<dbReference type="RefSeq" id="WP_006982426.1">
    <property type="nucleotide sequence ID" value="NZ_ABVL01000020.1"/>
</dbReference>
<evidence type="ECO:0000259" key="10">
    <source>
        <dbReference type="Pfam" id="PF10102"/>
    </source>
</evidence>
<dbReference type="InterPro" id="IPR050790">
    <property type="entry name" value="ExbB/TolQ_transport"/>
</dbReference>
<gene>
    <name evidence="11" type="ORF">CfE428DRAFT_5105</name>
</gene>
<dbReference type="PANTHER" id="PTHR30625">
    <property type="entry name" value="PROTEIN TOLQ"/>
    <property type="match status" value="1"/>
</dbReference>
<dbReference type="AlphaFoldDB" id="B4D865"/>
<dbReference type="eggNOG" id="COG0811">
    <property type="taxonomic scope" value="Bacteria"/>
</dbReference>
<feature type="transmembrane region" description="Helical" evidence="7">
    <location>
        <begin position="398"/>
        <end position="418"/>
    </location>
</feature>
<feature type="domain" description="DUF2341" evidence="10">
    <location>
        <begin position="81"/>
        <end position="162"/>
    </location>
</feature>
<accession>B4D865</accession>
<dbReference type="GO" id="GO:0005886">
    <property type="term" value="C:plasma membrane"/>
    <property type="evidence" value="ECO:0007669"/>
    <property type="project" value="UniProtKB-SubCell"/>
</dbReference>
<comment type="similarity">
    <text evidence="6">Belongs to the exbB/tolQ family.</text>
</comment>
<comment type="subcellular location">
    <subcellularLocation>
        <location evidence="1">Cell membrane</location>
        <topology evidence="1">Multi-pass membrane protein</topology>
    </subcellularLocation>
    <subcellularLocation>
        <location evidence="6">Membrane</location>
        <topology evidence="6">Multi-pass membrane protein</topology>
    </subcellularLocation>
</comment>
<evidence type="ECO:0000259" key="9">
    <source>
        <dbReference type="Pfam" id="PF01618"/>
    </source>
</evidence>
<dbReference type="SUPFAM" id="SSF49899">
    <property type="entry name" value="Concanavalin A-like lectins/glucanases"/>
    <property type="match status" value="1"/>
</dbReference>
<feature type="domain" description="MotA/TolQ/ExbB proton channel" evidence="9">
    <location>
        <begin position="499"/>
        <end position="604"/>
    </location>
</feature>
<feature type="signal peptide" evidence="8">
    <location>
        <begin position="1"/>
        <end position="30"/>
    </location>
</feature>